<dbReference type="EMBL" id="GG673815">
    <property type="protein sequence ID" value="EER14874.1"/>
    <property type="molecule type" value="Genomic_DNA"/>
</dbReference>
<dbReference type="InParanoid" id="C5KKX0"/>
<organism evidence="3">
    <name type="scientific">Perkinsus marinus (strain ATCC 50983 / TXsc)</name>
    <dbReference type="NCBI Taxonomy" id="423536"/>
    <lineage>
        <taxon>Eukaryota</taxon>
        <taxon>Sar</taxon>
        <taxon>Alveolata</taxon>
        <taxon>Perkinsozoa</taxon>
        <taxon>Perkinsea</taxon>
        <taxon>Perkinsida</taxon>
        <taxon>Perkinsidae</taxon>
        <taxon>Perkinsus</taxon>
    </lineage>
</organism>
<keyword evidence="3" id="KW-1185">Reference proteome</keyword>
<proteinExistence type="predicted"/>
<protein>
    <submittedName>
        <fullName evidence="2">Uncharacterized protein</fullName>
    </submittedName>
</protein>
<name>C5KKX0_PERM5</name>
<keyword evidence="1" id="KW-0812">Transmembrane</keyword>
<feature type="transmembrane region" description="Helical" evidence="1">
    <location>
        <begin position="12"/>
        <end position="31"/>
    </location>
</feature>
<dbReference type="RefSeq" id="XP_002783078.1">
    <property type="nucleotide sequence ID" value="XM_002783032.1"/>
</dbReference>
<evidence type="ECO:0000313" key="2">
    <source>
        <dbReference type="EMBL" id="EER14874.1"/>
    </source>
</evidence>
<sequence length="51" mass="6212">MSLIEQLIRCKRIYCMWITYCHYFVFFTSRVKQRSRTRFSSDGIHSTLTSN</sequence>
<evidence type="ECO:0000256" key="1">
    <source>
        <dbReference type="SAM" id="Phobius"/>
    </source>
</evidence>
<reference evidence="2 3" key="1">
    <citation type="submission" date="2008-07" db="EMBL/GenBank/DDBJ databases">
        <authorList>
            <person name="El-Sayed N."/>
            <person name="Caler E."/>
            <person name="Inman J."/>
            <person name="Amedeo P."/>
            <person name="Hass B."/>
            <person name="Wortman J."/>
        </authorList>
    </citation>
    <scope>NUCLEOTIDE SEQUENCE [LARGE SCALE GENOMIC DNA]</scope>
    <source>
        <strain evidence="3">ATCC 50983 / TXsc</strain>
    </source>
</reference>
<keyword evidence="1" id="KW-0472">Membrane</keyword>
<keyword evidence="1" id="KW-1133">Transmembrane helix</keyword>
<accession>C5KKX0</accession>
<dbReference type="Proteomes" id="UP000007800">
    <property type="component" value="Unassembled WGS sequence"/>
</dbReference>
<gene>
    <name evidence="2" type="ORF">Pmar_PMAR008639</name>
</gene>
<dbReference type="AlphaFoldDB" id="C5KKX0"/>
<dbReference type="GeneID" id="9061689"/>
<evidence type="ECO:0000313" key="3">
    <source>
        <dbReference type="Proteomes" id="UP000007800"/>
    </source>
</evidence>